<dbReference type="EMBL" id="BARU01022707">
    <property type="protein sequence ID" value="GAH59802.1"/>
    <property type="molecule type" value="Genomic_DNA"/>
</dbReference>
<gene>
    <name evidence="1" type="ORF">S03H2_36945</name>
</gene>
<evidence type="ECO:0000313" key="1">
    <source>
        <dbReference type="EMBL" id="GAH59802.1"/>
    </source>
</evidence>
<organism evidence="1">
    <name type="scientific">marine sediment metagenome</name>
    <dbReference type="NCBI Taxonomy" id="412755"/>
    <lineage>
        <taxon>unclassified sequences</taxon>
        <taxon>metagenomes</taxon>
        <taxon>ecological metagenomes</taxon>
    </lineage>
</organism>
<reference evidence="1" key="1">
    <citation type="journal article" date="2014" name="Front. Microbiol.">
        <title>High frequency of phylogenetically diverse reductive dehalogenase-homologous genes in deep subseafloor sedimentary metagenomes.</title>
        <authorList>
            <person name="Kawai M."/>
            <person name="Futagami T."/>
            <person name="Toyoda A."/>
            <person name="Takaki Y."/>
            <person name="Nishi S."/>
            <person name="Hori S."/>
            <person name="Arai W."/>
            <person name="Tsubouchi T."/>
            <person name="Morono Y."/>
            <person name="Uchiyama I."/>
            <person name="Ito T."/>
            <person name="Fujiyama A."/>
            <person name="Inagaki F."/>
            <person name="Takami H."/>
        </authorList>
    </citation>
    <scope>NUCLEOTIDE SEQUENCE</scope>
    <source>
        <strain evidence="1">Expedition CK06-06</strain>
    </source>
</reference>
<dbReference type="AlphaFoldDB" id="X1GRH5"/>
<protein>
    <submittedName>
        <fullName evidence="1">Uncharacterized protein</fullName>
    </submittedName>
</protein>
<proteinExistence type="predicted"/>
<accession>X1GRH5</accession>
<sequence length="41" mass="4857">METKKAQIKYNDLIDLLQHHYGDIILDELKDWEITVVDENG</sequence>
<feature type="non-terminal residue" evidence="1">
    <location>
        <position position="41"/>
    </location>
</feature>
<name>X1GRH5_9ZZZZ</name>
<comment type="caution">
    <text evidence="1">The sequence shown here is derived from an EMBL/GenBank/DDBJ whole genome shotgun (WGS) entry which is preliminary data.</text>
</comment>